<dbReference type="InterPro" id="IPR001492">
    <property type="entry name" value="Flagellin"/>
</dbReference>
<dbReference type="InterPro" id="IPR013384">
    <property type="entry name" value="Flagell_FlgL"/>
</dbReference>
<comment type="similarity">
    <text evidence="3">Belongs to the bacterial flagellin family.</text>
</comment>
<keyword evidence="4" id="KW-0964">Secreted</keyword>
<dbReference type="NCBIfam" id="TIGR02550">
    <property type="entry name" value="flagell_flgL"/>
    <property type="match status" value="1"/>
</dbReference>
<dbReference type="Gene3D" id="1.20.1330.10">
    <property type="entry name" value="f41 fragment of flagellin, N-terminal domain"/>
    <property type="match status" value="2"/>
</dbReference>
<dbReference type="InterPro" id="IPR001029">
    <property type="entry name" value="Flagellin_N"/>
</dbReference>
<sequence>MRISTIQTFNNGNQGIQDNYAKVTRTQEQVSSGKRLLSPADDPVATVRLLQLDQEAGRLEQFKSNMSAATNSLNQEEATLNSVTNILQRVREITLQAGNGALDASDRQALAQELTEREEELFGLFNSRNARGEYLFGGFQSQTPPFVREPNGTYTYEGDQGQRSIQIAGSKQLAINDNGKDLFVDVGNVNRVVTERTLPADPAVPFPRISLGVVEDKTTYDTKFYPNNTLSISIGPGNTYTITGDAPVPGPGDPGYPSAVPVSGTFEPNEENNLQIRIAGVVVNLDGALQDGDTFTIKPGDTDDTGEKRSILQNIAFLRETLEDPGNSPEDKLLRRDKLAISLENVDNAMNSVLSVQTSIGARLNVIESTGNENAEVSLINTKVQAELSELDYAEALSRLSLESVVLQAAQQSYVKISGLSLFNLLR</sequence>
<dbReference type="Proteomes" id="UP000638188">
    <property type="component" value="Unassembled WGS sequence"/>
</dbReference>
<dbReference type="EMBL" id="BMFF01000001">
    <property type="protein sequence ID" value="GGC87854.1"/>
    <property type="molecule type" value="Genomic_DNA"/>
</dbReference>
<keyword evidence="5" id="KW-0975">Bacterial flagellum</keyword>
<proteinExistence type="inferred from homology"/>
<keyword evidence="7" id="KW-0969">Cilium</keyword>
<keyword evidence="7" id="KW-0282">Flagellum</keyword>
<evidence type="ECO:0000256" key="4">
    <source>
        <dbReference type="ARBA" id="ARBA00022525"/>
    </source>
</evidence>
<keyword evidence="8" id="KW-1185">Reference proteome</keyword>
<evidence type="ECO:0000313" key="8">
    <source>
        <dbReference type="Proteomes" id="UP000638188"/>
    </source>
</evidence>
<reference evidence="8" key="1">
    <citation type="journal article" date="2019" name="Int. J. Syst. Evol. Microbiol.">
        <title>The Global Catalogue of Microorganisms (GCM) 10K type strain sequencing project: providing services to taxonomists for standard genome sequencing and annotation.</title>
        <authorList>
            <consortium name="The Broad Institute Genomics Platform"/>
            <consortium name="The Broad Institute Genome Sequencing Center for Infectious Disease"/>
            <person name="Wu L."/>
            <person name="Ma J."/>
        </authorList>
    </citation>
    <scope>NUCLEOTIDE SEQUENCE [LARGE SCALE GENOMIC DNA]</scope>
    <source>
        <strain evidence="8">CGMCC 1.12482</strain>
    </source>
</reference>
<comment type="subcellular location">
    <subcellularLocation>
        <location evidence="1">Bacterial flagellum</location>
    </subcellularLocation>
    <subcellularLocation>
        <location evidence="2">Secreted</location>
    </subcellularLocation>
</comment>
<evidence type="ECO:0000256" key="5">
    <source>
        <dbReference type="ARBA" id="ARBA00023143"/>
    </source>
</evidence>
<evidence type="ECO:0000256" key="3">
    <source>
        <dbReference type="ARBA" id="ARBA00005709"/>
    </source>
</evidence>
<evidence type="ECO:0000256" key="2">
    <source>
        <dbReference type="ARBA" id="ARBA00004613"/>
    </source>
</evidence>
<dbReference type="PANTHER" id="PTHR42792:SF1">
    <property type="entry name" value="FLAGELLAR HOOK-ASSOCIATED PROTEIN 3"/>
    <property type="match status" value="1"/>
</dbReference>
<comment type="caution">
    <text evidence="7">The sequence shown here is derived from an EMBL/GenBank/DDBJ whole genome shotgun (WGS) entry which is preliminary data.</text>
</comment>
<evidence type="ECO:0000259" key="6">
    <source>
        <dbReference type="Pfam" id="PF00669"/>
    </source>
</evidence>
<organism evidence="7 8">
    <name type="scientific">Halopseudomonas salina</name>
    <dbReference type="NCBI Taxonomy" id="1323744"/>
    <lineage>
        <taxon>Bacteria</taxon>
        <taxon>Pseudomonadati</taxon>
        <taxon>Pseudomonadota</taxon>
        <taxon>Gammaproteobacteria</taxon>
        <taxon>Pseudomonadales</taxon>
        <taxon>Pseudomonadaceae</taxon>
        <taxon>Halopseudomonas</taxon>
    </lineage>
</organism>
<accession>A0ABQ1NZM7</accession>
<dbReference type="RefSeq" id="WP_150277448.1">
    <property type="nucleotide sequence ID" value="NZ_BMFF01000001.1"/>
</dbReference>
<dbReference type="Pfam" id="PF00669">
    <property type="entry name" value="Flagellin_N"/>
    <property type="match status" value="1"/>
</dbReference>
<feature type="domain" description="Flagellin N-terminal" evidence="6">
    <location>
        <begin position="3"/>
        <end position="139"/>
    </location>
</feature>
<keyword evidence="7" id="KW-0966">Cell projection</keyword>
<dbReference type="PANTHER" id="PTHR42792">
    <property type="entry name" value="FLAGELLIN"/>
    <property type="match status" value="1"/>
</dbReference>
<protein>
    <submittedName>
        <fullName evidence="7">Flagellar hook-associated protein FlgL</fullName>
    </submittedName>
</protein>
<dbReference type="SUPFAM" id="SSF64518">
    <property type="entry name" value="Phase 1 flagellin"/>
    <property type="match status" value="1"/>
</dbReference>
<name>A0ABQ1NZM7_9GAMM</name>
<evidence type="ECO:0000313" key="7">
    <source>
        <dbReference type="EMBL" id="GGC87854.1"/>
    </source>
</evidence>
<evidence type="ECO:0000256" key="1">
    <source>
        <dbReference type="ARBA" id="ARBA00004365"/>
    </source>
</evidence>
<gene>
    <name evidence="7" type="primary">flgL</name>
    <name evidence="7" type="ORF">GCM10007418_04490</name>
</gene>